<organism evidence="1">
    <name type="scientific">Phytophthora nicotianae</name>
    <name type="common">Potato buckeye rot agent</name>
    <name type="synonym">Phytophthora parasitica</name>
    <dbReference type="NCBI Taxonomy" id="4792"/>
    <lineage>
        <taxon>Eukaryota</taxon>
        <taxon>Sar</taxon>
        <taxon>Stramenopiles</taxon>
        <taxon>Oomycota</taxon>
        <taxon>Peronosporomycetes</taxon>
        <taxon>Peronosporales</taxon>
        <taxon>Peronosporaceae</taxon>
        <taxon>Phytophthora</taxon>
    </lineage>
</organism>
<dbReference type="EMBL" id="KI689378">
    <property type="protein sequence ID" value="ETK73205.1"/>
    <property type="molecule type" value="Genomic_DNA"/>
</dbReference>
<evidence type="ECO:0008006" key="2">
    <source>
        <dbReference type="Google" id="ProtNLM"/>
    </source>
</evidence>
<gene>
    <name evidence="1" type="ORF">L915_19837</name>
</gene>
<evidence type="ECO:0000313" key="1">
    <source>
        <dbReference type="EMBL" id="ETK73205.1"/>
    </source>
</evidence>
<dbReference type="AlphaFoldDB" id="W2FT00"/>
<sequence>MPPYFSLIGNPISELPPEIFEIEGLTDLGIGDTNIRELPHNVTQLSLTLTSIYVEGTSISYFWSWTDEILGRVSIRDIPRVIYAGHTVYCGDLEKILTKSANSFSAVANPDFSSRLMNPPEAGLEGNIWSFVDCNPAVSGLSGPLYPLAAEDNQNVLHS</sequence>
<dbReference type="Gene3D" id="3.80.10.10">
    <property type="entry name" value="Ribonuclease Inhibitor"/>
    <property type="match status" value="1"/>
</dbReference>
<reference evidence="1" key="1">
    <citation type="submission" date="2013-11" db="EMBL/GenBank/DDBJ databases">
        <title>The Genome Sequence of Phytophthora parasitica CJ02B3.</title>
        <authorList>
            <consortium name="The Broad Institute Genomics Platform"/>
            <person name="Russ C."/>
            <person name="Tyler B."/>
            <person name="Panabieres F."/>
            <person name="Shan W."/>
            <person name="Tripathy S."/>
            <person name="Grunwald N."/>
            <person name="Machado M."/>
            <person name="Johnson C.S."/>
            <person name="Arredondo F."/>
            <person name="Hong C."/>
            <person name="Coffey M."/>
            <person name="Young S.K."/>
            <person name="Zeng Q."/>
            <person name="Gargeya S."/>
            <person name="Fitzgerald M."/>
            <person name="Abouelleil A."/>
            <person name="Alvarado L."/>
            <person name="Chapman S.B."/>
            <person name="Gainer-Dewar J."/>
            <person name="Goldberg J."/>
            <person name="Griggs A."/>
            <person name="Gujja S."/>
            <person name="Hansen M."/>
            <person name="Howarth C."/>
            <person name="Imamovic A."/>
            <person name="Ireland A."/>
            <person name="Larimer J."/>
            <person name="McCowan C."/>
            <person name="Murphy C."/>
            <person name="Pearson M."/>
            <person name="Poon T.W."/>
            <person name="Priest M."/>
            <person name="Roberts A."/>
            <person name="Saif S."/>
            <person name="Shea T."/>
            <person name="Sykes S."/>
            <person name="Wortman J."/>
            <person name="Nusbaum C."/>
            <person name="Birren B."/>
        </authorList>
    </citation>
    <scope>NUCLEOTIDE SEQUENCE [LARGE SCALE GENOMIC DNA]</scope>
    <source>
        <strain evidence="1">CJ02B3</strain>
    </source>
</reference>
<dbReference type="VEuPathDB" id="FungiDB:PPTG_05733"/>
<dbReference type="InterPro" id="IPR032675">
    <property type="entry name" value="LRR_dom_sf"/>
</dbReference>
<protein>
    <recommendedName>
        <fullName evidence="2">Leucine-rich repeat-containing N-terminal plant-type domain-containing protein</fullName>
    </recommendedName>
</protein>
<proteinExistence type="predicted"/>
<name>W2FT00_PHYNI</name>
<dbReference type="Proteomes" id="UP000053236">
    <property type="component" value="Unassembled WGS sequence"/>
</dbReference>
<accession>W2FT00</accession>